<dbReference type="InterPro" id="IPR052894">
    <property type="entry name" value="AsmA-related"/>
</dbReference>
<name>A0ABY0IR12_9RHOO</name>
<keyword evidence="2" id="KW-1185">Reference proteome</keyword>
<proteinExistence type="predicted"/>
<protein>
    <submittedName>
        <fullName evidence="1">Uncharacterized protein DUF748</fullName>
    </submittedName>
</protein>
<dbReference type="PANTHER" id="PTHR30441">
    <property type="entry name" value="DUF748 DOMAIN-CONTAINING PROTEIN"/>
    <property type="match status" value="1"/>
</dbReference>
<dbReference type="RefSeq" id="WP_130458595.1">
    <property type="nucleotide sequence ID" value="NZ_SHKM01000001.1"/>
</dbReference>
<evidence type="ECO:0000313" key="2">
    <source>
        <dbReference type="Proteomes" id="UP000292136"/>
    </source>
</evidence>
<evidence type="ECO:0000313" key="1">
    <source>
        <dbReference type="EMBL" id="RZT90013.1"/>
    </source>
</evidence>
<gene>
    <name evidence="1" type="ORF">EV678_0817</name>
</gene>
<reference evidence="1 2" key="1">
    <citation type="submission" date="2019-02" db="EMBL/GenBank/DDBJ databases">
        <title>Genomic Encyclopedia of Type Strains, Phase IV (KMG-IV): sequencing the most valuable type-strain genomes for metagenomic binning, comparative biology and taxonomic classification.</title>
        <authorList>
            <person name="Goeker M."/>
        </authorList>
    </citation>
    <scope>NUCLEOTIDE SEQUENCE [LARGE SCALE GENOMIC DNA]</scope>
    <source>
        <strain evidence="1 2">DSM 21223</strain>
    </source>
</reference>
<comment type="caution">
    <text evidence="1">The sequence shown here is derived from an EMBL/GenBank/DDBJ whole genome shotgun (WGS) entry which is preliminary data.</text>
</comment>
<accession>A0ABY0IR12</accession>
<dbReference type="InterPro" id="IPR008023">
    <property type="entry name" value="DUF748"/>
</dbReference>
<organism evidence="1 2">
    <name type="scientific">Azospira oryzae</name>
    <dbReference type="NCBI Taxonomy" id="146939"/>
    <lineage>
        <taxon>Bacteria</taxon>
        <taxon>Pseudomonadati</taxon>
        <taxon>Pseudomonadota</taxon>
        <taxon>Betaproteobacteria</taxon>
        <taxon>Rhodocyclales</taxon>
        <taxon>Rhodocyclaceae</taxon>
        <taxon>Azospira</taxon>
    </lineage>
</organism>
<sequence>MTRLKRWLSALLILAVTLIVLAVAGLQVGTRLLKDQVQQALGPDSEVGEIRLGWSEVEILKLRLKAPAGWPAADTLRAERIVVSPDLRSLLGQPIRVSSIRIEGAYVSALRSADGKMRVVPNLLEHPAPAEQAEKTPPPRVHLGRIELTGAVLEFFDATVRKPALKIRLEQLDATVQDIQLPDLAGRTRLALDGVLKGVRQDGRISIKGWMDLATRDSDITSTFRQVDLVALQPYLVKAAETGVKKGSLDLDLHAVVKEQRLKAPGNLVLNQLELDSNGSTFMGMPRQAVLSLLKDKNGRIDIKFVLEGNLKDPQFHLNESFATKVGASIADTFGISFEGLAKGVGTVGQKTVEAAEGVGKAIKGLFGK</sequence>
<dbReference type="EMBL" id="SHKM01000001">
    <property type="protein sequence ID" value="RZT90013.1"/>
    <property type="molecule type" value="Genomic_DNA"/>
</dbReference>
<dbReference type="PANTHER" id="PTHR30441:SF8">
    <property type="entry name" value="DUF748 DOMAIN-CONTAINING PROTEIN"/>
    <property type="match status" value="1"/>
</dbReference>
<dbReference type="Proteomes" id="UP000292136">
    <property type="component" value="Unassembled WGS sequence"/>
</dbReference>
<dbReference type="Pfam" id="PF05359">
    <property type="entry name" value="DUF748"/>
    <property type="match status" value="1"/>
</dbReference>